<dbReference type="PROSITE" id="PS50983">
    <property type="entry name" value="FE_B12_PBP"/>
    <property type="match status" value="1"/>
</dbReference>
<accession>A0A288QP35</accession>
<evidence type="ECO:0000313" key="3">
    <source>
        <dbReference type="Proteomes" id="UP000254912"/>
    </source>
</evidence>
<dbReference type="RefSeq" id="WP_070230589.1">
    <property type="nucleotide sequence ID" value="NZ_BJYO01000005.1"/>
</dbReference>
<dbReference type="AlphaFoldDB" id="A0A288QP35"/>
<dbReference type="GO" id="GO:0071281">
    <property type="term" value="P:cellular response to iron ion"/>
    <property type="evidence" value="ECO:0007669"/>
    <property type="project" value="TreeGrafter"/>
</dbReference>
<dbReference type="InterPro" id="IPR050902">
    <property type="entry name" value="ABC_Transporter_SBP"/>
</dbReference>
<keyword evidence="3" id="KW-1185">Reference proteome</keyword>
<comment type="similarity">
    <text evidence="1">Belongs to the bacterial solute-binding protein 8 family.</text>
</comment>
<dbReference type="SUPFAM" id="SSF53807">
    <property type="entry name" value="Helical backbone' metal receptor"/>
    <property type="match status" value="1"/>
</dbReference>
<evidence type="ECO:0000256" key="1">
    <source>
        <dbReference type="ARBA" id="ARBA00008814"/>
    </source>
</evidence>
<dbReference type="GeneID" id="94546593"/>
<sequence length="287" mass="31954">MFKRYWRIWLGAIVIIIIAGSTWLLRPQMIARQAQQRVVVTTVGLADIFAKLDIPVVGVPTTTATLAASQKKLPKVGDHVTPNFEKIISLQPDVVYVDASLVSDYRPKLRAHKIRVVGVDMGTAAKQNKAILHFGKLFKRTAQARQLVQKLTIPTVHPKHPVSVLVLLGMPGGQSMVATSQSYVGDLVVRAGGRLIQDDQKSAYMLLNSETILKAKPQVIIRIAHAMPEIVQQQFNNEFKTGIWPRLPAVQKHQVYDGHAPKFSPSANDHVQQTYQQIKAWIDEANK</sequence>
<protein>
    <submittedName>
        <fullName evidence="2">Iron complex transport system substrate-binding protein</fullName>
    </submittedName>
</protein>
<dbReference type="InterPro" id="IPR002491">
    <property type="entry name" value="ABC_transptr_periplasmic_BD"/>
</dbReference>
<dbReference type="Proteomes" id="UP000254912">
    <property type="component" value="Unassembled WGS sequence"/>
</dbReference>
<organism evidence="2 3">
    <name type="scientific">Weissella soli</name>
    <dbReference type="NCBI Taxonomy" id="155866"/>
    <lineage>
        <taxon>Bacteria</taxon>
        <taxon>Bacillati</taxon>
        <taxon>Bacillota</taxon>
        <taxon>Bacilli</taxon>
        <taxon>Lactobacillales</taxon>
        <taxon>Lactobacillaceae</taxon>
        <taxon>Weissella</taxon>
    </lineage>
</organism>
<dbReference type="KEGG" id="wso:WSWS_01408"/>
<gene>
    <name evidence="2" type="ORF">DFP99_1200</name>
</gene>
<dbReference type="PANTHER" id="PTHR30535:SF36">
    <property type="entry name" value="HIGH-AFFINITY HEME UPTAKE SYSTEM PROTEIN ISDE"/>
    <property type="match status" value="1"/>
</dbReference>
<proteinExistence type="inferred from homology"/>
<name>A0A288QP35_9LACO</name>
<dbReference type="EMBL" id="QRAS01000003">
    <property type="protein sequence ID" value="RDL05251.1"/>
    <property type="molecule type" value="Genomic_DNA"/>
</dbReference>
<evidence type="ECO:0000313" key="2">
    <source>
        <dbReference type="EMBL" id="RDL05251.1"/>
    </source>
</evidence>
<comment type="caution">
    <text evidence="2">The sequence shown here is derived from an EMBL/GenBank/DDBJ whole genome shotgun (WGS) entry which is preliminary data.</text>
</comment>
<dbReference type="Gene3D" id="3.40.50.1980">
    <property type="entry name" value="Nitrogenase molybdenum iron protein domain"/>
    <property type="match status" value="2"/>
</dbReference>
<dbReference type="Pfam" id="PF01497">
    <property type="entry name" value="Peripla_BP_2"/>
    <property type="match status" value="1"/>
</dbReference>
<dbReference type="PANTHER" id="PTHR30535">
    <property type="entry name" value="VITAMIN B12-BINDING PROTEIN"/>
    <property type="match status" value="1"/>
</dbReference>
<reference evidence="2 3" key="1">
    <citation type="submission" date="2018-07" db="EMBL/GenBank/DDBJ databases">
        <title>Genomic Encyclopedia of Type Strains, Phase III (KMG-III): the genomes of soil and plant-associated and newly described type strains.</title>
        <authorList>
            <person name="Whitman W."/>
        </authorList>
    </citation>
    <scope>NUCLEOTIDE SEQUENCE [LARGE SCALE GENOMIC DNA]</scope>
    <source>
        <strain evidence="2 3">CECT 7031</strain>
    </source>
</reference>